<feature type="domain" description="Response regulatory" evidence="2">
    <location>
        <begin position="3"/>
        <end position="119"/>
    </location>
</feature>
<dbReference type="PANTHER" id="PTHR44757">
    <property type="entry name" value="DIGUANYLATE CYCLASE DGCP"/>
    <property type="match status" value="1"/>
</dbReference>
<dbReference type="SMART" id="SM00052">
    <property type="entry name" value="EAL"/>
    <property type="match status" value="1"/>
</dbReference>
<evidence type="ECO:0000313" key="5">
    <source>
        <dbReference type="EMBL" id="MEE3716373.1"/>
    </source>
</evidence>
<dbReference type="NCBIfam" id="TIGR00254">
    <property type="entry name" value="GGDEF"/>
    <property type="match status" value="1"/>
</dbReference>
<dbReference type="InterPro" id="IPR001789">
    <property type="entry name" value="Sig_transdc_resp-reg_receiver"/>
</dbReference>
<dbReference type="SUPFAM" id="SSF55073">
    <property type="entry name" value="Nucleotide cyclase"/>
    <property type="match status" value="1"/>
</dbReference>
<dbReference type="SUPFAM" id="SSF141868">
    <property type="entry name" value="EAL domain-like"/>
    <property type="match status" value="1"/>
</dbReference>
<dbReference type="PANTHER" id="PTHR44757:SF2">
    <property type="entry name" value="BIOFILM ARCHITECTURE MAINTENANCE PROTEIN MBAA"/>
    <property type="match status" value="1"/>
</dbReference>
<dbReference type="GO" id="GO:0000160">
    <property type="term" value="P:phosphorelay signal transduction system"/>
    <property type="evidence" value="ECO:0007669"/>
    <property type="project" value="InterPro"/>
</dbReference>
<evidence type="ECO:0000259" key="4">
    <source>
        <dbReference type="PROSITE" id="PS50887"/>
    </source>
</evidence>
<feature type="modified residue" description="4-aspartylphosphate" evidence="1">
    <location>
        <position position="52"/>
    </location>
</feature>
<keyword evidence="6" id="KW-1185">Reference proteome</keyword>
<dbReference type="InterPro" id="IPR001633">
    <property type="entry name" value="EAL_dom"/>
</dbReference>
<name>A0AAW9PVN0_9CYAN</name>
<keyword evidence="1" id="KW-0597">Phosphoprotein</keyword>
<proteinExistence type="predicted"/>
<dbReference type="FunFam" id="3.20.20.450:FF:000001">
    <property type="entry name" value="Cyclic di-GMP phosphodiesterase yahA"/>
    <property type="match status" value="1"/>
</dbReference>
<protein>
    <submittedName>
        <fullName evidence="5">EAL domain-containing protein</fullName>
    </submittedName>
</protein>
<dbReference type="Gene3D" id="3.40.50.2300">
    <property type="match status" value="1"/>
</dbReference>
<evidence type="ECO:0000313" key="6">
    <source>
        <dbReference type="Proteomes" id="UP001333818"/>
    </source>
</evidence>
<evidence type="ECO:0000259" key="3">
    <source>
        <dbReference type="PROSITE" id="PS50883"/>
    </source>
</evidence>
<dbReference type="Pfam" id="PF00072">
    <property type="entry name" value="Response_reg"/>
    <property type="match status" value="1"/>
</dbReference>
<feature type="domain" description="GGDEF" evidence="4">
    <location>
        <begin position="174"/>
        <end position="307"/>
    </location>
</feature>
<evidence type="ECO:0000259" key="2">
    <source>
        <dbReference type="PROSITE" id="PS50110"/>
    </source>
</evidence>
<dbReference type="SMART" id="SM00267">
    <property type="entry name" value="GGDEF"/>
    <property type="match status" value="1"/>
</dbReference>
<dbReference type="SMART" id="SM00448">
    <property type="entry name" value="REC"/>
    <property type="match status" value="1"/>
</dbReference>
<organism evidence="5 6">
    <name type="scientific">Tumidithrix elongata BACA0141</name>
    <dbReference type="NCBI Taxonomy" id="2716417"/>
    <lineage>
        <taxon>Bacteria</taxon>
        <taxon>Bacillati</taxon>
        <taxon>Cyanobacteriota</taxon>
        <taxon>Cyanophyceae</taxon>
        <taxon>Pseudanabaenales</taxon>
        <taxon>Pseudanabaenaceae</taxon>
        <taxon>Tumidithrix</taxon>
        <taxon>Tumidithrix elongata</taxon>
    </lineage>
</organism>
<dbReference type="InterPro" id="IPR043128">
    <property type="entry name" value="Rev_trsase/Diguanyl_cyclase"/>
</dbReference>
<dbReference type="Pfam" id="PF00990">
    <property type="entry name" value="GGDEF"/>
    <property type="match status" value="1"/>
</dbReference>
<dbReference type="AlphaFoldDB" id="A0AAW9PVN0"/>
<feature type="domain" description="EAL" evidence="3">
    <location>
        <begin position="316"/>
        <end position="571"/>
    </location>
</feature>
<reference evidence="5" key="1">
    <citation type="submission" date="2024-01" db="EMBL/GenBank/DDBJ databases">
        <title>Bank of Algae and Cyanobacteria of the Azores (BACA) strain genomes.</title>
        <authorList>
            <person name="Luz R."/>
            <person name="Cordeiro R."/>
            <person name="Fonseca A."/>
            <person name="Goncalves V."/>
        </authorList>
    </citation>
    <scope>NUCLEOTIDE SEQUENCE</scope>
    <source>
        <strain evidence="5">BACA0141</strain>
    </source>
</reference>
<dbReference type="InterPro" id="IPR035919">
    <property type="entry name" value="EAL_sf"/>
</dbReference>
<dbReference type="Gene3D" id="3.30.70.270">
    <property type="match status" value="1"/>
</dbReference>
<comment type="caution">
    <text evidence="5">The sequence shown here is derived from an EMBL/GenBank/DDBJ whole genome shotgun (WGS) entry which is preliminary data.</text>
</comment>
<dbReference type="CDD" id="cd01948">
    <property type="entry name" value="EAL"/>
    <property type="match status" value="1"/>
</dbReference>
<dbReference type="Pfam" id="PF00563">
    <property type="entry name" value="EAL"/>
    <property type="match status" value="1"/>
</dbReference>
<dbReference type="InterPro" id="IPR000160">
    <property type="entry name" value="GGDEF_dom"/>
</dbReference>
<dbReference type="PROSITE" id="PS50887">
    <property type="entry name" value="GGDEF"/>
    <property type="match status" value="1"/>
</dbReference>
<dbReference type="Proteomes" id="UP001333818">
    <property type="component" value="Unassembled WGS sequence"/>
</dbReference>
<dbReference type="PROSITE" id="PS50883">
    <property type="entry name" value="EAL"/>
    <property type="match status" value="1"/>
</dbReference>
<dbReference type="InterPro" id="IPR011006">
    <property type="entry name" value="CheY-like_superfamily"/>
</dbReference>
<accession>A0AAW9PVN0</accession>
<dbReference type="Gene3D" id="3.20.20.450">
    <property type="entry name" value="EAL domain"/>
    <property type="match status" value="1"/>
</dbReference>
<gene>
    <name evidence="5" type="ORF">V2H45_06415</name>
</gene>
<sequence>MTTILVIEDVDALREEIMETLTYEGFNVLGAENGLVGVRMAQTHLPNLIISDVAMPELDGYGALSILRQNPETGMIPFIFLTAKAEKADMRQAMQLGADDYLTKPFTSEELLGSIAARLRKYDSIKEHYQEENEQATVKLAHLSHYDDLTQLPNRILFHSLLRESILHSQLNHKQIALLFLDIDNFNIINNTLGYDIGDQLFKAIAERLRRHVSPSDVVARLRGDEFAVIFVDPINAEQVKLKVQKILDLLSKSFSLCGQNIFITTSIGITLYPNDHHEADELIKNADLAMYHAKAQGRNSYQFYSSQLNTQSSEHMALANSLHQAFEQNEFRLHYQPLLDLKTKQIVGAEALIRWQHPKLGLVMPGKFIPIAEETGLILRLGEFVITSVCQQLQAWQQKGLPHGRIAINLSGQHFRLQDSLRHTIAKILRDYNISPIHLEVELTESEIMQNSDRTIQVLSELRNIGIHIAIDDFGTGYSSLSYLKHFPVDTLKIDRCFVQDVTTDRHDAAITIAMIDLAHNLSLNVIAEGVETEEQLAFLTQNGCDRMQGYLFSRPVPPEEFEKMVMGGKHL</sequence>
<dbReference type="EMBL" id="JAZBJZ010000017">
    <property type="protein sequence ID" value="MEE3716373.1"/>
    <property type="molecule type" value="Genomic_DNA"/>
</dbReference>
<dbReference type="InterPro" id="IPR052155">
    <property type="entry name" value="Biofilm_reg_signaling"/>
</dbReference>
<dbReference type="PROSITE" id="PS50110">
    <property type="entry name" value="RESPONSE_REGULATORY"/>
    <property type="match status" value="1"/>
</dbReference>
<dbReference type="RefSeq" id="WP_330482801.1">
    <property type="nucleotide sequence ID" value="NZ_JAZBJZ010000017.1"/>
</dbReference>
<dbReference type="CDD" id="cd01949">
    <property type="entry name" value="GGDEF"/>
    <property type="match status" value="1"/>
</dbReference>
<evidence type="ECO:0000256" key="1">
    <source>
        <dbReference type="PROSITE-ProRule" id="PRU00169"/>
    </source>
</evidence>
<dbReference type="SUPFAM" id="SSF52172">
    <property type="entry name" value="CheY-like"/>
    <property type="match status" value="1"/>
</dbReference>
<dbReference type="InterPro" id="IPR029787">
    <property type="entry name" value="Nucleotide_cyclase"/>
</dbReference>